<keyword evidence="9" id="KW-1185">Reference proteome</keyword>
<evidence type="ECO:0000313" key="8">
    <source>
        <dbReference type="EMBL" id="PUZ70417.1"/>
    </source>
</evidence>
<dbReference type="Gramene" id="PUZ70417">
    <property type="protein sequence ID" value="PUZ70417"/>
    <property type="gene ID" value="GQ55_2G228100"/>
</dbReference>
<comment type="similarity">
    <text evidence="7">Belongs to the plant Proton pump-interactor protein family.</text>
</comment>
<keyword evidence="5" id="KW-0175">Coiled coil</keyword>
<reference evidence="8 9" key="1">
    <citation type="submission" date="2018-04" db="EMBL/GenBank/DDBJ databases">
        <title>WGS assembly of Panicum hallii var. hallii HAL2.</title>
        <authorList>
            <person name="Lovell J."/>
            <person name="Jenkins J."/>
            <person name="Lowry D."/>
            <person name="Mamidi S."/>
            <person name="Sreedasyam A."/>
            <person name="Weng X."/>
            <person name="Barry K."/>
            <person name="Bonette J."/>
            <person name="Campitelli B."/>
            <person name="Daum C."/>
            <person name="Gordon S."/>
            <person name="Gould B."/>
            <person name="Lipzen A."/>
            <person name="MacQueen A."/>
            <person name="Palacio-Mejia J."/>
            <person name="Plott C."/>
            <person name="Shakirov E."/>
            <person name="Shu S."/>
            <person name="Yoshinaga Y."/>
            <person name="Zane M."/>
            <person name="Rokhsar D."/>
            <person name="Grimwood J."/>
            <person name="Schmutz J."/>
            <person name="Juenger T."/>
        </authorList>
    </citation>
    <scope>NUCLEOTIDE SEQUENCE [LARGE SCALE GENOMIC DNA]</scope>
    <source>
        <strain evidence="9">cv. HAL2</strain>
        <strain evidence="8">HAL2</strain>
    </source>
</reference>
<evidence type="ECO:0000256" key="6">
    <source>
        <dbReference type="ARBA" id="ARBA00023136"/>
    </source>
</evidence>
<dbReference type="Gramene" id="PUZ70415">
    <property type="protein sequence ID" value="PUZ70415"/>
    <property type="gene ID" value="GQ55_2G228100"/>
</dbReference>
<keyword evidence="2" id="KW-1003">Cell membrane</keyword>
<protein>
    <submittedName>
        <fullName evidence="8">Uncharacterized protein</fullName>
    </submittedName>
</protein>
<evidence type="ECO:0000256" key="4">
    <source>
        <dbReference type="ARBA" id="ARBA00022989"/>
    </source>
</evidence>
<evidence type="ECO:0000256" key="2">
    <source>
        <dbReference type="ARBA" id="ARBA00022475"/>
    </source>
</evidence>
<dbReference type="PANTHER" id="PTHR32219:SF2">
    <property type="entry name" value="PROTON PUMP-INTERACTOR 1"/>
    <property type="match status" value="1"/>
</dbReference>
<keyword evidence="3" id="KW-0812">Transmembrane</keyword>
<comment type="subcellular location">
    <subcellularLocation>
        <location evidence="1">Cell membrane</location>
        <topology evidence="1">Single-pass membrane protein</topology>
    </subcellularLocation>
</comment>
<dbReference type="EMBL" id="CM009750">
    <property type="protein sequence ID" value="PUZ70417.1"/>
    <property type="molecule type" value="Genomic_DNA"/>
</dbReference>
<evidence type="ECO:0000256" key="7">
    <source>
        <dbReference type="ARBA" id="ARBA00038080"/>
    </source>
</evidence>
<sequence length="195" mass="22705">MEPRNRVKECPESTYAFYFVKIRPFEDPELREKLVLADHEFQKKVQARNKIIEAAKAKKEERSIIISELKTLTAENKEYNVVGETLQNYLGMFRDGNNTMQAQSTVLCSVVEELKQKIKMLSDRIVHESISILEEKLLRKQIKDIEEARSKVIYLSTNRAKLQDTVEGNEATQNAAFLRNRLVLEMLEITLQGEW</sequence>
<dbReference type="AlphaFoldDB" id="A0A2T7ERG2"/>
<gene>
    <name evidence="8" type="ORF">GQ55_2G228100</name>
</gene>
<keyword evidence="6" id="KW-0472">Membrane</keyword>
<dbReference type="EMBL" id="CM009750">
    <property type="protein sequence ID" value="PUZ70415.1"/>
    <property type="molecule type" value="Genomic_DNA"/>
</dbReference>
<accession>A0A2T7ERG2</accession>
<name>A0A2T7ERG2_9POAL</name>
<evidence type="ECO:0000256" key="1">
    <source>
        <dbReference type="ARBA" id="ARBA00004162"/>
    </source>
</evidence>
<dbReference type="PANTHER" id="PTHR32219">
    <property type="entry name" value="RNA-BINDING PROTEIN YLMH-RELATED"/>
    <property type="match status" value="1"/>
</dbReference>
<dbReference type="InterPro" id="IPR055282">
    <property type="entry name" value="PPI1-4"/>
</dbReference>
<evidence type="ECO:0000313" key="9">
    <source>
        <dbReference type="Proteomes" id="UP000244336"/>
    </source>
</evidence>
<evidence type="ECO:0000256" key="5">
    <source>
        <dbReference type="ARBA" id="ARBA00023054"/>
    </source>
</evidence>
<evidence type="ECO:0000256" key="3">
    <source>
        <dbReference type="ARBA" id="ARBA00022692"/>
    </source>
</evidence>
<dbReference type="STRING" id="1504633.A0A2T7ERG2"/>
<dbReference type="Proteomes" id="UP000244336">
    <property type="component" value="Chromosome 2"/>
</dbReference>
<proteinExistence type="inferred from homology"/>
<keyword evidence="4" id="KW-1133">Transmembrane helix</keyword>
<organism evidence="8 9">
    <name type="scientific">Panicum hallii var. hallii</name>
    <dbReference type="NCBI Taxonomy" id="1504633"/>
    <lineage>
        <taxon>Eukaryota</taxon>
        <taxon>Viridiplantae</taxon>
        <taxon>Streptophyta</taxon>
        <taxon>Embryophyta</taxon>
        <taxon>Tracheophyta</taxon>
        <taxon>Spermatophyta</taxon>
        <taxon>Magnoliopsida</taxon>
        <taxon>Liliopsida</taxon>
        <taxon>Poales</taxon>
        <taxon>Poaceae</taxon>
        <taxon>PACMAD clade</taxon>
        <taxon>Panicoideae</taxon>
        <taxon>Panicodae</taxon>
        <taxon>Paniceae</taxon>
        <taxon>Panicinae</taxon>
        <taxon>Panicum</taxon>
        <taxon>Panicum sect. Panicum</taxon>
    </lineage>
</organism>
<dbReference type="GO" id="GO:0005886">
    <property type="term" value="C:plasma membrane"/>
    <property type="evidence" value="ECO:0007669"/>
    <property type="project" value="UniProtKB-SubCell"/>
</dbReference>
<dbReference type="OrthoDB" id="2195113at2759"/>